<dbReference type="AlphaFoldDB" id="A0A267E6W1"/>
<dbReference type="GO" id="GO:0005886">
    <property type="term" value="C:plasma membrane"/>
    <property type="evidence" value="ECO:0007669"/>
    <property type="project" value="TreeGrafter"/>
</dbReference>
<dbReference type="InterPro" id="IPR013809">
    <property type="entry name" value="ENTH"/>
</dbReference>
<accession>A0A267E6W1</accession>
<dbReference type="PROSITE" id="PS50942">
    <property type="entry name" value="ENTH"/>
    <property type="match status" value="1"/>
</dbReference>
<reference evidence="3 4" key="1">
    <citation type="submission" date="2017-06" db="EMBL/GenBank/DDBJ databases">
        <title>A platform for efficient transgenesis in Macrostomum lignano, a flatworm model organism for stem cell research.</title>
        <authorList>
            <person name="Berezikov E."/>
        </authorList>
    </citation>
    <scope>NUCLEOTIDE SEQUENCE [LARGE SCALE GENOMIC DNA]</scope>
    <source>
        <strain evidence="3">DV1</strain>
        <tissue evidence="3">Whole organism</tissue>
    </source>
</reference>
<feature type="compositionally biased region" description="Gly residues" evidence="1">
    <location>
        <begin position="569"/>
        <end position="580"/>
    </location>
</feature>
<gene>
    <name evidence="3" type="ORF">BOX15_Mlig034596g1</name>
</gene>
<dbReference type="Proteomes" id="UP000215902">
    <property type="component" value="Unassembled WGS sequence"/>
</dbReference>
<organism evidence="3 4">
    <name type="scientific">Macrostomum lignano</name>
    <dbReference type="NCBI Taxonomy" id="282301"/>
    <lineage>
        <taxon>Eukaryota</taxon>
        <taxon>Metazoa</taxon>
        <taxon>Spiralia</taxon>
        <taxon>Lophotrochozoa</taxon>
        <taxon>Platyhelminthes</taxon>
        <taxon>Rhabditophora</taxon>
        <taxon>Macrostomorpha</taxon>
        <taxon>Macrostomida</taxon>
        <taxon>Macrostomidae</taxon>
        <taxon>Macrostomum</taxon>
    </lineage>
</organism>
<dbReference type="PANTHER" id="PTHR12276:SF45">
    <property type="entry name" value="CLATHRIN INTERACTOR 1"/>
    <property type="match status" value="1"/>
</dbReference>
<feature type="region of interest" description="Disordered" evidence="1">
    <location>
        <begin position="235"/>
        <end position="300"/>
    </location>
</feature>
<evidence type="ECO:0000313" key="4">
    <source>
        <dbReference type="Proteomes" id="UP000215902"/>
    </source>
</evidence>
<feature type="domain" description="ENTH" evidence="2">
    <location>
        <begin position="18"/>
        <end position="151"/>
    </location>
</feature>
<dbReference type="CDD" id="cd16989">
    <property type="entry name" value="ENTH_EpsinR"/>
    <property type="match status" value="1"/>
</dbReference>
<comment type="caution">
    <text evidence="3">The sequence shown here is derived from an EMBL/GenBank/DDBJ whole genome shotgun (WGS) entry which is preliminary data.</text>
</comment>
<dbReference type="OrthoDB" id="4033880at2759"/>
<protein>
    <recommendedName>
        <fullName evidence="2">ENTH domain-containing protein</fullName>
    </recommendedName>
</protein>
<dbReference type="GO" id="GO:0030276">
    <property type="term" value="F:clathrin binding"/>
    <property type="evidence" value="ECO:0007669"/>
    <property type="project" value="TreeGrafter"/>
</dbReference>
<dbReference type="STRING" id="282301.A0A267E6W1"/>
<keyword evidence="4" id="KW-1185">Reference proteome</keyword>
<feature type="compositionally biased region" description="Low complexity" evidence="1">
    <location>
        <begin position="510"/>
        <end position="553"/>
    </location>
</feature>
<dbReference type="InterPro" id="IPR008942">
    <property type="entry name" value="ENTH_VHS"/>
</dbReference>
<dbReference type="GO" id="GO:0005768">
    <property type="term" value="C:endosome"/>
    <property type="evidence" value="ECO:0007669"/>
    <property type="project" value="TreeGrafter"/>
</dbReference>
<dbReference type="Pfam" id="PF01417">
    <property type="entry name" value="ENTH"/>
    <property type="match status" value="1"/>
</dbReference>
<proteinExistence type="predicted"/>
<feature type="region of interest" description="Disordered" evidence="1">
    <location>
        <begin position="510"/>
        <end position="590"/>
    </location>
</feature>
<sequence length="602" mass="63411">MLREVFSKGKDLAEKVTNVVMNYTELEGKVREATNDEAWGPHGEVMQELANATMSYEQFPEVMGMLWKRMLFDNKRNWRRVYKSLLLLTYLIRHGSERVVTSAREHIYDLRGLESYQFVDERGKDEGINIRHKAHELVEFIQDDDKLREERKAARKNRDKYTGYSGNSFSGGSGFGSGGYGGGAFSDNYGGGGSGCGGSQLGEIDDWEGGRYRTMKDDVIDRVKDIWSARRPPVDEDFNEYERGGTSIGIPDNGNGSGGNGHLQRQSEFGYRDHEPTSGSSSVGNGANRRTARIQQPRQRVDLSAAAAGLSRGGGASGGGSAGRQVIDLSGSASAGANDDGDEFADFQSAGAQAQLSKQQKTGEDPELLWSDFASTRSTGQGQQVDLLVSPTESEPIGAGATDSGFADFSNMTTTDGGAVANSNSSKNSADLLTGLDFGSGGGGGGVPVAVQQSLGPAAVPLQPQPVASAGRGLIGQPAIAQVYQQQQQQTLAGLGGQQQQPVQTLLQMQASQMSAGPAGPQPSPFAAAAPAGFGQQQPRPAVYQAQPAAAPQLKSPTSPTYPTSVNWGSGGAGSGGIGGARRAPSLQAKADQAFADLVSLK</sequence>
<dbReference type="SMART" id="SM00273">
    <property type="entry name" value="ENTH"/>
    <property type="match status" value="1"/>
</dbReference>
<dbReference type="FunFam" id="1.25.40.90:FF:000006">
    <property type="entry name" value="Clathrin interactor 1"/>
    <property type="match status" value="1"/>
</dbReference>
<evidence type="ECO:0000259" key="2">
    <source>
        <dbReference type="PROSITE" id="PS50942"/>
    </source>
</evidence>
<name>A0A267E6W1_9PLAT</name>
<dbReference type="GO" id="GO:0030125">
    <property type="term" value="C:clathrin vesicle coat"/>
    <property type="evidence" value="ECO:0007669"/>
    <property type="project" value="TreeGrafter"/>
</dbReference>
<dbReference type="Gene3D" id="1.25.40.90">
    <property type="match status" value="1"/>
</dbReference>
<dbReference type="GO" id="GO:0006897">
    <property type="term" value="P:endocytosis"/>
    <property type="evidence" value="ECO:0007669"/>
    <property type="project" value="TreeGrafter"/>
</dbReference>
<evidence type="ECO:0000313" key="3">
    <source>
        <dbReference type="EMBL" id="PAA56539.1"/>
    </source>
</evidence>
<dbReference type="EMBL" id="NIVC01002608">
    <property type="protein sequence ID" value="PAA56539.1"/>
    <property type="molecule type" value="Genomic_DNA"/>
</dbReference>
<feature type="compositionally biased region" description="Polar residues" evidence="1">
    <location>
        <begin position="555"/>
        <end position="568"/>
    </location>
</feature>
<dbReference type="PANTHER" id="PTHR12276">
    <property type="entry name" value="EPSIN/ENT-RELATED"/>
    <property type="match status" value="1"/>
</dbReference>
<dbReference type="GO" id="GO:0005543">
    <property type="term" value="F:phospholipid binding"/>
    <property type="evidence" value="ECO:0007669"/>
    <property type="project" value="TreeGrafter"/>
</dbReference>
<dbReference type="SUPFAM" id="SSF48464">
    <property type="entry name" value="ENTH/VHS domain"/>
    <property type="match status" value="1"/>
</dbReference>
<evidence type="ECO:0000256" key="1">
    <source>
        <dbReference type="SAM" id="MobiDB-lite"/>
    </source>
</evidence>